<reference evidence="3" key="1">
    <citation type="submission" date="2007-07" db="EMBL/GenBank/DDBJ databases">
        <title>PCAP assembly of the Caenorhabditis remanei genome.</title>
        <authorList>
            <consortium name="The Caenorhabditis remanei Sequencing Consortium"/>
            <person name="Wilson R.K."/>
        </authorList>
    </citation>
    <scope>NUCLEOTIDE SEQUENCE [LARGE SCALE GENOMIC DNA]</scope>
    <source>
        <strain evidence="3">PB4641</strain>
    </source>
</reference>
<dbReference type="CTD" id="9809718"/>
<dbReference type="AlphaFoldDB" id="E3MFV4"/>
<keyword evidence="1" id="KW-0732">Signal</keyword>
<dbReference type="GeneID" id="9809718"/>
<dbReference type="FunCoup" id="E3MFV4">
    <property type="interactions" value="2912"/>
</dbReference>
<feature type="domain" description="F-box" evidence="2">
    <location>
        <begin position="168"/>
        <end position="215"/>
    </location>
</feature>
<evidence type="ECO:0000313" key="4">
    <source>
        <dbReference type="Proteomes" id="UP000008281"/>
    </source>
</evidence>
<feature type="signal peptide" evidence="1">
    <location>
        <begin position="1"/>
        <end position="21"/>
    </location>
</feature>
<dbReference type="PROSITE" id="PS50181">
    <property type="entry name" value="FBOX"/>
    <property type="match status" value="1"/>
</dbReference>
<dbReference type="PANTHER" id="PTHR22899:SF0">
    <property type="entry name" value="F-BOX ASSOCIATED DOMAIN-CONTAINING PROTEIN-RELATED"/>
    <property type="match status" value="1"/>
</dbReference>
<organism evidence="4">
    <name type="scientific">Caenorhabditis remanei</name>
    <name type="common">Caenorhabditis vulgaris</name>
    <dbReference type="NCBI Taxonomy" id="31234"/>
    <lineage>
        <taxon>Eukaryota</taxon>
        <taxon>Metazoa</taxon>
        <taxon>Ecdysozoa</taxon>
        <taxon>Nematoda</taxon>
        <taxon>Chromadorea</taxon>
        <taxon>Rhabditida</taxon>
        <taxon>Rhabditina</taxon>
        <taxon>Rhabditomorpha</taxon>
        <taxon>Rhabditoidea</taxon>
        <taxon>Rhabditidae</taxon>
        <taxon>Peloderinae</taxon>
        <taxon>Caenorhabditis</taxon>
    </lineage>
</organism>
<evidence type="ECO:0000259" key="2">
    <source>
        <dbReference type="PROSITE" id="PS50181"/>
    </source>
</evidence>
<feature type="chain" id="PRO_5003175723" description="F-box domain-containing protein" evidence="1">
    <location>
        <begin position="22"/>
        <end position="491"/>
    </location>
</feature>
<dbReference type="OrthoDB" id="5780720at2759"/>
<dbReference type="PANTHER" id="PTHR22899">
    <property type="entry name" value="CYCLIN-RELATED F-BOX FAMILY"/>
    <property type="match status" value="1"/>
</dbReference>
<dbReference type="eggNOG" id="ENOG502TI2U">
    <property type="taxonomic scope" value="Eukaryota"/>
</dbReference>
<sequence length="491" mass="57461">MKRMLLTIFSLFLLLLAPVSAQYDTFTFNMSFLCGHPKQYTYDITFNIRDENPDRSIREGAIASESGEANIGITEISKTGFYEKELSRAPVWEPVVEVRHTCFDGQKGFKTILLTFPTCPALRNKTRYVYKYYLDITDKSGNRVADAEITSIGPGAAEKKKKKNSPRTFPLFNLPDKVVKHVARRMTYVEIICLSIISDRTKKLVKSLNMTSKSVGLHVWTIVSISVPVIYPHFIHWNYDDVESLSIHIQLTNDLRDRKTRKLTKEGFHLGDWIRHLLFIFNHAELSRVMLSTDPETVIPKSFFDSITGIDIRHLEVFDRYRIKDYRSLLPYVKQFTLLENPSENRESIQEVIIQNFDYLGVKPNIRLSLDDYLLMNSSFIKMNSKMTQKTVNRFIRHWIHGSNPRMKYMEYISDRRRRPHLQKILKGINYQVVPDDQVRVFEVQRYTPNRDEDLIVGSGFNIYRRDGTQATIHARKLRPIGFRLFLLVWN</sequence>
<gene>
    <name evidence="3" type="ORF">CRE_24480</name>
</gene>
<dbReference type="InParanoid" id="E3MFV4"/>
<evidence type="ECO:0000256" key="1">
    <source>
        <dbReference type="SAM" id="SignalP"/>
    </source>
</evidence>
<dbReference type="Pfam" id="PF07735">
    <property type="entry name" value="FBA_2"/>
    <property type="match status" value="1"/>
</dbReference>
<dbReference type="InterPro" id="IPR001810">
    <property type="entry name" value="F-box_dom"/>
</dbReference>
<dbReference type="KEGG" id="crq:GCK72_008324"/>
<dbReference type="OMA" id="NGANPRM"/>
<name>E3MFV4_CAERE</name>
<dbReference type="HOGENOM" id="CLU_555810_0_0_1"/>
<dbReference type="EMBL" id="DS268442">
    <property type="protein sequence ID" value="EFP01285.1"/>
    <property type="molecule type" value="Genomic_DNA"/>
</dbReference>
<dbReference type="RefSeq" id="XP_003105011.2">
    <property type="nucleotide sequence ID" value="XM_003104963.2"/>
</dbReference>
<dbReference type="InterPro" id="IPR012885">
    <property type="entry name" value="F-box_Sdz-33"/>
</dbReference>
<keyword evidence="4" id="KW-1185">Reference proteome</keyword>
<dbReference type="InterPro" id="IPR053222">
    <property type="entry name" value="Zygotic_Embryogenesis-Asso"/>
</dbReference>
<protein>
    <recommendedName>
        <fullName evidence="2">F-box domain-containing protein</fullName>
    </recommendedName>
</protein>
<accession>E3MFV4</accession>
<dbReference type="Proteomes" id="UP000008281">
    <property type="component" value="Unassembled WGS sequence"/>
</dbReference>
<proteinExistence type="predicted"/>
<dbReference type="Pfam" id="PF00646">
    <property type="entry name" value="F-box"/>
    <property type="match status" value="1"/>
</dbReference>
<evidence type="ECO:0000313" key="3">
    <source>
        <dbReference type="EMBL" id="EFP01285.1"/>
    </source>
</evidence>